<dbReference type="STRING" id="106634.TVD_00525"/>
<name>A0A0G3FY92_9GAMM</name>
<protein>
    <submittedName>
        <fullName evidence="1">Aldolase</fullName>
    </submittedName>
</protein>
<dbReference type="EMBL" id="CP011367">
    <property type="protein sequence ID" value="AKJ93938.1"/>
    <property type="molecule type" value="Genomic_DNA"/>
</dbReference>
<dbReference type="OrthoDB" id="4544211at2"/>
<gene>
    <name evidence="1" type="ORF">TVD_00525</name>
</gene>
<dbReference type="Gene3D" id="3.40.50.300">
    <property type="entry name" value="P-loop containing nucleotide triphosphate hydrolases"/>
    <property type="match status" value="1"/>
</dbReference>
<proteinExistence type="predicted"/>
<dbReference type="PATRIC" id="fig|106634.4.peg.108"/>
<reference evidence="1 2" key="1">
    <citation type="submission" date="2015-04" db="EMBL/GenBank/DDBJ databases">
        <title>Complete Sequence for the Genome of the Thioalkalivibrio versutus D301.</title>
        <authorList>
            <person name="Mu T."/>
            <person name="Zhou J."/>
            <person name="Xu X."/>
        </authorList>
    </citation>
    <scope>NUCLEOTIDE SEQUENCE [LARGE SCALE GENOMIC DNA]</scope>
    <source>
        <strain evidence="1 2">D301</strain>
    </source>
</reference>
<evidence type="ECO:0000313" key="1">
    <source>
        <dbReference type="EMBL" id="AKJ93938.1"/>
    </source>
</evidence>
<dbReference type="KEGG" id="tvr:TVD_00525"/>
<organism evidence="1 2">
    <name type="scientific">Thioalkalivibrio versutus</name>
    <dbReference type="NCBI Taxonomy" id="106634"/>
    <lineage>
        <taxon>Bacteria</taxon>
        <taxon>Pseudomonadati</taxon>
        <taxon>Pseudomonadota</taxon>
        <taxon>Gammaproteobacteria</taxon>
        <taxon>Chromatiales</taxon>
        <taxon>Ectothiorhodospiraceae</taxon>
        <taxon>Thioalkalivibrio</taxon>
    </lineage>
</organism>
<keyword evidence="2" id="KW-1185">Reference proteome</keyword>
<accession>A0A0G3FY92</accession>
<dbReference type="Proteomes" id="UP000064201">
    <property type="component" value="Chromosome"/>
</dbReference>
<evidence type="ECO:0000313" key="2">
    <source>
        <dbReference type="Proteomes" id="UP000064201"/>
    </source>
</evidence>
<sequence>MIAHEALRAGLRDAGLAIQVGPFVVRLRSRLDRVERSVALFYDRQLLPAASAPFADFHVTLAGSPGLRSVWRPQARFFLDGRSPFRPLPLAHAYPLFEWGLNWCIAQHAHDFLMIHAAVLERDGRALVMPGEPGAGKSTLTAALTLSGWRLLSDEFALLSLATGKLVALPRPVSLKNAAIDLIRERYPQAIIGPASHDTSKGTVAHLKPPDSSIERMHQQAGPAWLVFPRFAAGGRDRLQPLERAEALLKLVGSSFNYSVVGGAGFEAAADLIEQSACLNLEYADLDASLGLLNDLAGAGA</sequence>
<dbReference type="SUPFAM" id="SSF53795">
    <property type="entry name" value="PEP carboxykinase-like"/>
    <property type="match status" value="1"/>
</dbReference>
<dbReference type="InterPro" id="IPR027600">
    <property type="entry name" value="HprK-rel_A"/>
</dbReference>
<dbReference type="InterPro" id="IPR027417">
    <property type="entry name" value="P-loop_NTPase"/>
</dbReference>
<dbReference type="NCBIfam" id="TIGR04352">
    <property type="entry name" value="HprK_rel_A"/>
    <property type="match status" value="1"/>
</dbReference>
<dbReference type="AlphaFoldDB" id="A0A0G3FY92"/>
<dbReference type="RefSeq" id="WP_047250522.1">
    <property type="nucleotide sequence ID" value="NZ_CP011367.1"/>
</dbReference>